<dbReference type="InterPro" id="IPR027417">
    <property type="entry name" value="P-loop_NTPase"/>
</dbReference>
<dbReference type="InterPro" id="IPR036388">
    <property type="entry name" value="WH-like_DNA-bd_sf"/>
</dbReference>
<dbReference type="SMART" id="SM00862">
    <property type="entry name" value="Trans_reg_C"/>
    <property type="match status" value="1"/>
</dbReference>
<dbReference type="SMART" id="SM01043">
    <property type="entry name" value="BTAD"/>
    <property type="match status" value="1"/>
</dbReference>
<dbReference type="CDD" id="cd15831">
    <property type="entry name" value="BTAD"/>
    <property type="match status" value="1"/>
</dbReference>
<keyword evidence="6" id="KW-1185">Reference proteome</keyword>
<evidence type="ECO:0000256" key="3">
    <source>
        <dbReference type="PROSITE-ProRule" id="PRU01091"/>
    </source>
</evidence>
<feature type="domain" description="OmpR/PhoB-type" evidence="4">
    <location>
        <begin position="1"/>
        <end position="96"/>
    </location>
</feature>
<comment type="caution">
    <text evidence="5">The sequence shown here is derived from an EMBL/GenBank/DDBJ whole genome shotgun (WGS) entry which is preliminary data.</text>
</comment>
<keyword evidence="2 3" id="KW-0238">DNA-binding</keyword>
<dbReference type="SUPFAM" id="SSF48452">
    <property type="entry name" value="TPR-like"/>
    <property type="match status" value="2"/>
</dbReference>
<dbReference type="InterPro" id="IPR016032">
    <property type="entry name" value="Sig_transdc_resp-reg_C-effctor"/>
</dbReference>
<name>A0ABT4U8I0_9ACTN</name>
<evidence type="ECO:0000256" key="1">
    <source>
        <dbReference type="ARBA" id="ARBA00005820"/>
    </source>
</evidence>
<dbReference type="SUPFAM" id="SSF46894">
    <property type="entry name" value="C-terminal effector domain of the bipartite response regulators"/>
    <property type="match status" value="1"/>
</dbReference>
<evidence type="ECO:0000313" key="5">
    <source>
        <dbReference type="EMBL" id="MDA2813268.1"/>
    </source>
</evidence>
<dbReference type="SUPFAM" id="SSF52540">
    <property type="entry name" value="P-loop containing nucleoside triphosphate hydrolases"/>
    <property type="match status" value="1"/>
</dbReference>
<evidence type="ECO:0000259" key="4">
    <source>
        <dbReference type="PROSITE" id="PS51755"/>
    </source>
</evidence>
<dbReference type="Gene3D" id="1.10.10.10">
    <property type="entry name" value="Winged helix-like DNA-binding domain superfamily/Winged helix DNA-binding domain"/>
    <property type="match status" value="1"/>
</dbReference>
<dbReference type="Pfam" id="PF03704">
    <property type="entry name" value="BTAD"/>
    <property type="match status" value="1"/>
</dbReference>
<dbReference type="Gene3D" id="1.25.40.10">
    <property type="entry name" value="Tetratricopeptide repeat domain"/>
    <property type="match status" value="3"/>
</dbReference>
<dbReference type="PANTHER" id="PTHR47691">
    <property type="entry name" value="REGULATOR-RELATED"/>
    <property type="match status" value="1"/>
</dbReference>
<protein>
    <submittedName>
        <fullName evidence="5">BTAD domain-containing putative transcriptional regulator</fullName>
    </submittedName>
</protein>
<dbReference type="PANTHER" id="PTHR47691:SF3">
    <property type="entry name" value="HTH-TYPE TRANSCRIPTIONAL REGULATOR RV0890C-RELATED"/>
    <property type="match status" value="1"/>
</dbReference>
<comment type="similarity">
    <text evidence="1">Belongs to the AfsR/DnrI/RedD regulatory family.</text>
</comment>
<accession>A0ABT4U8I0</accession>
<dbReference type="InterPro" id="IPR005158">
    <property type="entry name" value="BTAD"/>
</dbReference>
<dbReference type="EMBL" id="JAQFWQ010000072">
    <property type="protein sequence ID" value="MDA2813268.1"/>
    <property type="molecule type" value="Genomic_DNA"/>
</dbReference>
<reference evidence="5 6" key="1">
    <citation type="submission" date="2023-01" db="EMBL/GenBank/DDBJ databases">
        <title>Draft genome sequence of Nocardiopsis sp. RSe5-2 isolated from halophytes.</title>
        <authorList>
            <person name="Duangmal K."/>
            <person name="Chantavorakit T."/>
        </authorList>
    </citation>
    <scope>NUCLEOTIDE SEQUENCE [LARGE SCALE GENOMIC DNA]</scope>
    <source>
        <strain evidence="5 6">RSe5-2</strain>
    </source>
</reference>
<dbReference type="Pfam" id="PF25872">
    <property type="entry name" value="HTH_77"/>
    <property type="match status" value="1"/>
</dbReference>
<feature type="DNA-binding region" description="OmpR/PhoB-type" evidence="3">
    <location>
        <begin position="1"/>
        <end position="96"/>
    </location>
</feature>
<gene>
    <name evidence="5" type="ORF">O4J56_21665</name>
</gene>
<dbReference type="InterPro" id="IPR001867">
    <property type="entry name" value="OmpR/PhoB-type_DNA-bd"/>
</dbReference>
<dbReference type="Proteomes" id="UP001527866">
    <property type="component" value="Unassembled WGS sequence"/>
</dbReference>
<evidence type="ECO:0000256" key="2">
    <source>
        <dbReference type="ARBA" id="ARBA00023125"/>
    </source>
</evidence>
<dbReference type="Gene3D" id="3.40.50.300">
    <property type="entry name" value="P-loop containing nucleotide triphosphate hydrolases"/>
    <property type="match status" value="1"/>
</dbReference>
<sequence>MRFGILGPLEVWTSDGHPVRVPELKVRSLLAALLVAEGRPVSADRLVDDLWGASPPGRPVAALRAKASQLRRALEDAEPGGRELVSSGPSGYLLKGGPEVVDADRFSELLARARSARDTGARAALLADALALWRGPALAGFADEDFARPAVARLEELRAAALEEQAEARLALGEHRMLAGELADLVGAHPLRERLRAAHMLALYRSGRRGEALRSHTDLERRLREELGVDPGAETTRLRDAILRQDPSLDAPEPAAGPLRGRTSLPVPVTELVGRPGAVAEVAALLRGERLVTLTGPGGVGKTRLATEVASALQGDFPDGVWTVEADGGLRRGDASGEAAASAVAEAVCEVMELRDPVPAVRDREDVVDRLVEAVRGAEVLLVLDGCERVVGGAAELAGLLLGRAPGLRVLATGREPLEVPGERLYLVPPLEVPEPGAGTEEVRASGAVELFVRRAAAASPGFTLDEGNAERIAAVCRRLDGLPLALELAATRVRALGVHELAERLDDRFRLLTGGRRGTPERQRTLRATIDWSWETLGAAERRVLRRLAVHADGCGLAAAEAVCAGDGVAAEDVVDTLGRLVARSLVIMVDGAEGPRYWLLESVAAYCAERLEEAGEAAVLAERHAAHYTAFAERAAPYLYGPEQRTWLRRLDAESANLRAALDTAVRGGDAARARRLVAALTWHWYLRGRLREAQRSLAAALALGGDDRDGVRADLEVWAAGIGVLTRTGPDPVAEGRRALASGRGSGPLERARARWFLATALFAVNKNGLGRELIEEALVEFRAHGDRWGTAAALAQRTWYGLFSGDLAGAARDGEQSLEYFRELGDQWGLVQAGDALATLAEITGDYGRAERLHREGLRIAEGLGLWHDASWKYSGIGRIALLNGDYPAAREFHERGVRTAEEHSDHFGRRYAELGLGLVARREGDLDAAEAHLLRLRDWIGGRGGDSTLALILAELGFVAELRGDAREALRLQAEGYAVAGASGEPRAVALALEGLAGARALAGAHTEAARLLGAAAAVREGIGAPLPAAERRDVDRAAGAARAALGEAGFAAEARAGAEAGPEGLVDPGPPVR</sequence>
<dbReference type="InterPro" id="IPR058852">
    <property type="entry name" value="HTH_77"/>
</dbReference>
<proteinExistence type="inferred from homology"/>
<organism evidence="5 6">
    <name type="scientific">Nocardiopsis endophytica</name>
    <dbReference type="NCBI Taxonomy" id="3018445"/>
    <lineage>
        <taxon>Bacteria</taxon>
        <taxon>Bacillati</taxon>
        <taxon>Actinomycetota</taxon>
        <taxon>Actinomycetes</taxon>
        <taxon>Streptosporangiales</taxon>
        <taxon>Nocardiopsidaceae</taxon>
        <taxon>Nocardiopsis</taxon>
    </lineage>
</organism>
<dbReference type="InterPro" id="IPR011990">
    <property type="entry name" value="TPR-like_helical_dom_sf"/>
</dbReference>
<evidence type="ECO:0000313" key="6">
    <source>
        <dbReference type="Proteomes" id="UP001527866"/>
    </source>
</evidence>
<dbReference type="PRINTS" id="PR00364">
    <property type="entry name" value="DISEASERSIST"/>
</dbReference>
<dbReference type="RefSeq" id="WP_270688171.1">
    <property type="nucleotide sequence ID" value="NZ_JAQFWQ010000072.1"/>
</dbReference>
<dbReference type="PROSITE" id="PS51755">
    <property type="entry name" value="OMPR_PHOB"/>
    <property type="match status" value="1"/>
</dbReference>